<name>A0A238D0P4_THIDL</name>
<dbReference type="GO" id="GO:0005829">
    <property type="term" value="C:cytosol"/>
    <property type="evidence" value="ECO:0007669"/>
    <property type="project" value="TreeGrafter"/>
</dbReference>
<protein>
    <submittedName>
        <fullName evidence="5">Putative 4'-phosphopantetheinyl transferase</fullName>
    </submittedName>
</protein>
<accession>A0A238D0P4</accession>
<dbReference type="OrthoDB" id="9808281at2"/>
<reference evidence="5 6" key="1">
    <citation type="submission" date="2016-06" db="EMBL/GenBank/DDBJ databases">
        <authorList>
            <person name="Kjaerup R.B."/>
            <person name="Dalgaard T.S."/>
            <person name="Juul-Madsen H.R."/>
        </authorList>
    </citation>
    <scope>NUCLEOTIDE SEQUENCE [LARGE SCALE GENOMIC DNA]</scope>
    <source>
        <strain evidence="5 6">DSM 16361</strain>
    </source>
</reference>
<dbReference type="Pfam" id="PF22624">
    <property type="entry name" value="AASDHPPT_N"/>
    <property type="match status" value="1"/>
</dbReference>
<gene>
    <name evidence="5" type="ORF">THIARS_50037</name>
</gene>
<evidence type="ECO:0000256" key="1">
    <source>
        <dbReference type="ARBA" id="ARBA00010990"/>
    </source>
</evidence>
<proteinExistence type="inferred from homology"/>
<dbReference type="EMBL" id="FLMQ01000045">
    <property type="protein sequence ID" value="SBP86789.1"/>
    <property type="molecule type" value="Genomic_DNA"/>
</dbReference>
<keyword evidence="2 5" id="KW-0808">Transferase</keyword>
<evidence type="ECO:0000256" key="2">
    <source>
        <dbReference type="ARBA" id="ARBA00022679"/>
    </source>
</evidence>
<dbReference type="InterPro" id="IPR050559">
    <property type="entry name" value="P-Pant_transferase_sf"/>
</dbReference>
<evidence type="ECO:0000313" key="6">
    <source>
        <dbReference type="Proteomes" id="UP000214566"/>
    </source>
</evidence>
<dbReference type="AlphaFoldDB" id="A0A238D0P4"/>
<dbReference type="Proteomes" id="UP000214566">
    <property type="component" value="Unassembled WGS sequence"/>
</dbReference>
<dbReference type="InterPro" id="IPR037143">
    <property type="entry name" value="4-PPantetheinyl_Trfase_dom_sf"/>
</dbReference>
<dbReference type="GO" id="GO:0008897">
    <property type="term" value="F:holo-[acyl-carrier-protein] synthase activity"/>
    <property type="evidence" value="ECO:0007669"/>
    <property type="project" value="InterPro"/>
</dbReference>
<dbReference type="PANTHER" id="PTHR12215">
    <property type="entry name" value="PHOSPHOPANTETHEINE TRANSFERASE"/>
    <property type="match status" value="1"/>
</dbReference>
<comment type="similarity">
    <text evidence="1">Belongs to the P-Pant transferase superfamily. Gsp/Sfp/HetI/AcpT family.</text>
</comment>
<dbReference type="PANTHER" id="PTHR12215:SF10">
    <property type="entry name" value="L-AMINOADIPATE-SEMIALDEHYDE DEHYDROGENASE-PHOSPHOPANTETHEINYL TRANSFERASE"/>
    <property type="match status" value="1"/>
</dbReference>
<dbReference type="SUPFAM" id="SSF56214">
    <property type="entry name" value="4'-phosphopantetheinyl transferase"/>
    <property type="match status" value="2"/>
</dbReference>
<keyword evidence="6" id="KW-1185">Reference proteome</keyword>
<feature type="domain" description="4'-phosphopantetheinyl transferase" evidence="3">
    <location>
        <begin position="161"/>
        <end position="232"/>
    </location>
</feature>
<dbReference type="InterPro" id="IPR008278">
    <property type="entry name" value="4-PPantetheinyl_Trfase_dom"/>
</dbReference>
<sequence>MLTTPMLEPHAQRWLRARGNAPYGPAAHTPAQTAQALREHAPARRNPALQRPQGRDVHLWHIDLRDMGTDAVNLLDAAELARAQRFVYAHDWRRYVAAHAWLRRVLGAYLGIAPQHLRFDADAHGKPMLAHRHANGDAALRFNMSHSKDIALIAVTSGPEVGVDIEALRDDLPGPDLAAGVLSAGELDELARCAPLDHPAVFVGCWTRKEACLKALGVGLGLEPRALDVGLQAQRMTLQLGSGEPAVDLAPLPCPPGYAAALAVVGGFAGVARQDAALVWEGMS</sequence>
<dbReference type="Gene3D" id="3.90.470.20">
    <property type="entry name" value="4'-phosphopantetheinyl transferase domain"/>
    <property type="match status" value="2"/>
</dbReference>
<dbReference type="GO" id="GO:0019878">
    <property type="term" value="P:lysine biosynthetic process via aminoadipic acid"/>
    <property type="evidence" value="ECO:0007669"/>
    <property type="project" value="TreeGrafter"/>
</dbReference>
<dbReference type="Pfam" id="PF01648">
    <property type="entry name" value="ACPS"/>
    <property type="match status" value="1"/>
</dbReference>
<evidence type="ECO:0000259" key="4">
    <source>
        <dbReference type="Pfam" id="PF22624"/>
    </source>
</evidence>
<dbReference type="InterPro" id="IPR055066">
    <property type="entry name" value="AASDHPPT_N"/>
</dbReference>
<dbReference type="RefSeq" id="WP_094159243.1">
    <property type="nucleotide sequence ID" value="NZ_LT592170.1"/>
</dbReference>
<feature type="domain" description="4'-phosphopantetheinyl transferase N-terminal" evidence="4">
    <location>
        <begin position="70"/>
        <end position="155"/>
    </location>
</feature>
<evidence type="ECO:0000313" key="5">
    <source>
        <dbReference type="EMBL" id="SBP86789.1"/>
    </source>
</evidence>
<dbReference type="GO" id="GO:0000287">
    <property type="term" value="F:magnesium ion binding"/>
    <property type="evidence" value="ECO:0007669"/>
    <property type="project" value="InterPro"/>
</dbReference>
<organism evidence="5 6">
    <name type="scientific">Thiomonas delicata</name>
    <name type="common">Thiomonas cuprina</name>
    <dbReference type="NCBI Taxonomy" id="364030"/>
    <lineage>
        <taxon>Bacteria</taxon>
        <taxon>Pseudomonadati</taxon>
        <taxon>Pseudomonadota</taxon>
        <taxon>Betaproteobacteria</taxon>
        <taxon>Burkholderiales</taxon>
        <taxon>Thiomonas</taxon>
    </lineage>
</organism>
<evidence type="ECO:0000259" key="3">
    <source>
        <dbReference type="Pfam" id="PF01648"/>
    </source>
</evidence>